<protein>
    <submittedName>
        <fullName evidence="1">Uncharacterized protein</fullName>
    </submittedName>
</protein>
<gene>
    <name evidence="1" type="ORF">EJ02DRAFT_348131</name>
</gene>
<name>A0A6A5SPC8_9PLEO</name>
<dbReference type="EMBL" id="ML976049">
    <property type="protein sequence ID" value="KAF1941349.1"/>
    <property type="molecule type" value="Genomic_DNA"/>
</dbReference>
<reference evidence="1" key="1">
    <citation type="journal article" date="2020" name="Stud. Mycol.">
        <title>101 Dothideomycetes genomes: a test case for predicting lifestyles and emergence of pathogens.</title>
        <authorList>
            <person name="Haridas S."/>
            <person name="Albert R."/>
            <person name="Binder M."/>
            <person name="Bloem J."/>
            <person name="Labutti K."/>
            <person name="Salamov A."/>
            <person name="Andreopoulos B."/>
            <person name="Baker S."/>
            <person name="Barry K."/>
            <person name="Bills G."/>
            <person name="Bluhm B."/>
            <person name="Cannon C."/>
            <person name="Castanera R."/>
            <person name="Culley D."/>
            <person name="Daum C."/>
            <person name="Ezra D."/>
            <person name="Gonzalez J."/>
            <person name="Henrissat B."/>
            <person name="Kuo A."/>
            <person name="Liang C."/>
            <person name="Lipzen A."/>
            <person name="Lutzoni F."/>
            <person name="Magnuson J."/>
            <person name="Mondo S."/>
            <person name="Nolan M."/>
            <person name="Ohm R."/>
            <person name="Pangilinan J."/>
            <person name="Park H.-J."/>
            <person name="Ramirez L."/>
            <person name="Alfaro M."/>
            <person name="Sun H."/>
            <person name="Tritt A."/>
            <person name="Yoshinaga Y."/>
            <person name="Zwiers L.-H."/>
            <person name="Turgeon B."/>
            <person name="Goodwin S."/>
            <person name="Spatafora J."/>
            <person name="Crous P."/>
            <person name="Grigoriev I."/>
        </authorList>
    </citation>
    <scope>NUCLEOTIDE SEQUENCE</scope>
    <source>
        <strain evidence="1">CBS 161.51</strain>
    </source>
</reference>
<dbReference type="OrthoDB" id="3754992at2759"/>
<proteinExistence type="predicted"/>
<feature type="non-terminal residue" evidence="1">
    <location>
        <position position="1"/>
    </location>
</feature>
<dbReference type="Proteomes" id="UP000800038">
    <property type="component" value="Unassembled WGS sequence"/>
</dbReference>
<organism evidence="1 2">
    <name type="scientific">Clathrospora elynae</name>
    <dbReference type="NCBI Taxonomy" id="706981"/>
    <lineage>
        <taxon>Eukaryota</taxon>
        <taxon>Fungi</taxon>
        <taxon>Dikarya</taxon>
        <taxon>Ascomycota</taxon>
        <taxon>Pezizomycotina</taxon>
        <taxon>Dothideomycetes</taxon>
        <taxon>Pleosporomycetidae</taxon>
        <taxon>Pleosporales</taxon>
        <taxon>Diademaceae</taxon>
        <taxon>Clathrospora</taxon>
    </lineage>
</organism>
<accession>A0A6A5SPC8</accession>
<evidence type="ECO:0000313" key="1">
    <source>
        <dbReference type="EMBL" id="KAF1941349.1"/>
    </source>
</evidence>
<evidence type="ECO:0000313" key="2">
    <source>
        <dbReference type="Proteomes" id="UP000800038"/>
    </source>
</evidence>
<dbReference type="AlphaFoldDB" id="A0A6A5SPC8"/>
<keyword evidence="2" id="KW-1185">Reference proteome</keyword>
<sequence>GVDQQNLLHQYCGSQYKIDALSCHGCTKEPFPTENCFAAYPAWNSAFTCKGGQEYDFAYRCEHWCEAGKCLYE</sequence>